<sequence>MSTFYNTQHITDLEKPVCSLVPKGYSVILPLNDNDSLYAGSPSIIIRSTGIYTLNATNFPYVDENGTLSSVNKVAGVWIDSTTHTYIKKYQIFVSPLLSMDSVGDRLTLPIEILSSLIWSIKQIKFPFLYKVLNKIWASEQIESQLDSYTKSLPEDVSLIFKSEDFYETTVVVKSTGFFFTDEVVTITEDNSFQSNIGLDLTERNTNIVTKKGDFVSTEDRPIITKDKIERCESLEDILKFDLSLSLFLYTYLSHFSINEIERLLEDNILK</sequence>
<evidence type="ECO:0000313" key="1">
    <source>
        <dbReference type="EMBL" id="DAF48831.1"/>
    </source>
</evidence>
<protein>
    <submittedName>
        <fullName evidence="1">Uncharacterized protein</fullName>
    </submittedName>
</protein>
<proteinExistence type="predicted"/>
<reference evidence="1" key="1">
    <citation type="journal article" date="2021" name="Proc. Natl. Acad. Sci. U.S.A.">
        <title>A Catalog of Tens of Thousands of Viruses from Human Metagenomes Reveals Hidden Associations with Chronic Diseases.</title>
        <authorList>
            <person name="Tisza M.J."/>
            <person name="Buck C.B."/>
        </authorList>
    </citation>
    <scope>NUCLEOTIDE SEQUENCE</scope>
    <source>
        <strain evidence="1">Ctuim2</strain>
    </source>
</reference>
<organism evidence="1">
    <name type="scientific">Myoviridae sp. ctuim2</name>
    <dbReference type="NCBI Taxonomy" id="2827717"/>
    <lineage>
        <taxon>Viruses</taxon>
        <taxon>Duplodnaviria</taxon>
        <taxon>Heunggongvirae</taxon>
        <taxon>Uroviricota</taxon>
        <taxon>Caudoviricetes</taxon>
    </lineage>
</organism>
<dbReference type="EMBL" id="BK032575">
    <property type="protein sequence ID" value="DAF48831.1"/>
    <property type="molecule type" value="Genomic_DNA"/>
</dbReference>
<accession>A0A8S5SDR2</accession>
<name>A0A8S5SDR2_9CAUD</name>